<dbReference type="PANTHER" id="PTHR36528">
    <property type="entry name" value="CRISPR SYSTEM SINGLE-STRAND-SPECIFIC DEOXYRIBONUCLEASE CAS10/CSM1 (SUBTYPE III-A)"/>
    <property type="match status" value="1"/>
</dbReference>
<organism evidence="3 4">
    <name type="scientific">Mycobacterium tuberculosis</name>
    <dbReference type="NCBI Taxonomy" id="1773"/>
    <lineage>
        <taxon>Bacteria</taxon>
        <taxon>Bacillati</taxon>
        <taxon>Actinomycetota</taxon>
        <taxon>Actinomycetes</taxon>
        <taxon>Mycobacteriales</taxon>
        <taxon>Mycobacteriaceae</taxon>
        <taxon>Mycobacterium</taxon>
        <taxon>Mycobacterium tuberculosis complex</taxon>
    </lineage>
</organism>
<evidence type="ECO:0000313" key="4">
    <source>
        <dbReference type="Proteomes" id="UP000050164"/>
    </source>
</evidence>
<protein>
    <submittedName>
        <fullName evidence="3">CRISPR-associated protein cas10/csm1, subtype III-a/mtube</fullName>
    </submittedName>
</protein>
<dbReference type="InterPro" id="IPR048693">
    <property type="entry name" value="Cmr2-like_C"/>
</dbReference>
<keyword evidence="1" id="KW-0547">Nucleotide-binding</keyword>
<evidence type="ECO:0000256" key="2">
    <source>
        <dbReference type="ARBA" id="ARBA00023118"/>
    </source>
</evidence>
<dbReference type="Proteomes" id="UP000050164">
    <property type="component" value="Unassembled WGS sequence"/>
</dbReference>
<dbReference type="InterPro" id="IPR052117">
    <property type="entry name" value="Cas10/Csm1_subtype-III-A"/>
</dbReference>
<dbReference type="GO" id="GO:0051607">
    <property type="term" value="P:defense response to virus"/>
    <property type="evidence" value="ECO:0007669"/>
    <property type="project" value="UniProtKB-KW"/>
</dbReference>
<dbReference type="EMBL" id="CNFT01000053">
    <property type="protein sequence ID" value="CKQ93735.1"/>
    <property type="molecule type" value="Genomic_DNA"/>
</dbReference>
<evidence type="ECO:0000256" key="1">
    <source>
        <dbReference type="ARBA" id="ARBA00022741"/>
    </source>
</evidence>
<dbReference type="AlphaFoldDB" id="A0A654ZQQ8"/>
<dbReference type="InterPro" id="IPR054767">
    <property type="entry name" value="Cas10-Cmr2_palm2"/>
</dbReference>
<sequence>MGDYVAQMEFGDYVKRASGIARLGVLRLDVDNLGQAFTHGFMEQGNGKFNTISRTAAFSRMLSLFFRQHINYVLARPKLRPITGDDPARPREATIIYSGGDDVFVVGAWDDVIEFGIELRERFHEFTQGKLTVSAGIGMFPDKYPISVMAREVGDLEDAAKSLPGKNGVALFDREFTFGWDELLSKVIEEKYRHIADYFSGNEERGMAFIYKLLELLAERDDRITKARWVYFLTRMRNPTGDTAPFQQFANRLHQWFQDPTDAKQLKTALHLYIYRTRKEESE</sequence>
<proteinExistence type="predicted"/>
<dbReference type="PANTHER" id="PTHR36528:SF1">
    <property type="entry name" value="CRISPR SYSTEM SINGLE-STRAND-SPECIFIC DEOXYRIBONUCLEASE CAS10_CSM1 (SUBTYPE III-A)"/>
    <property type="match status" value="1"/>
</dbReference>
<dbReference type="Gene3D" id="3.30.70.270">
    <property type="match status" value="1"/>
</dbReference>
<dbReference type="InterPro" id="IPR000160">
    <property type="entry name" value="GGDEF_dom"/>
</dbReference>
<dbReference type="Pfam" id="PF22335">
    <property type="entry name" value="Cas10-Cmr2_palm2"/>
    <property type="match status" value="1"/>
</dbReference>
<dbReference type="InterPro" id="IPR013408">
    <property type="entry name" value="Cas10/Csm1"/>
</dbReference>
<dbReference type="PROSITE" id="PS50887">
    <property type="entry name" value="GGDEF"/>
    <property type="match status" value="1"/>
</dbReference>
<dbReference type="Pfam" id="PF20824">
    <property type="entry name" value="Cmr2_hel_dom2"/>
    <property type="match status" value="1"/>
</dbReference>
<evidence type="ECO:0000313" key="3">
    <source>
        <dbReference type="EMBL" id="CKQ93735.1"/>
    </source>
</evidence>
<dbReference type="FunFam" id="3.30.70.270:FF:000127">
    <property type="entry name" value="CRISPR-associated protein cas10/csm1, subtype III-a/mtube"/>
    <property type="match status" value="1"/>
</dbReference>
<reference evidence="3 4" key="1">
    <citation type="submission" date="2015-03" db="EMBL/GenBank/DDBJ databases">
        <authorList>
            <consortium name="Pathogen Informatics"/>
        </authorList>
    </citation>
    <scope>NUCLEOTIDE SEQUENCE [LARGE SCALE GENOMIC DNA]</scope>
    <source>
        <strain evidence="3 4">Bir 185</strain>
    </source>
</reference>
<accession>A0A654ZQQ8</accession>
<dbReference type="GO" id="GO:0000166">
    <property type="term" value="F:nucleotide binding"/>
    <property type="evidence" value="ECO:0007669"/>
    <property type="project" value="UniProtKB-KW"/>
</dbReference>
<keyword evidence="2" id="KW-0051">Antiviral defense</keyword>
<name>A0A654ZQQ8_MYCTX</name>
<gene>
    <name evidence="3" type="ORF">ERS027659_00408</name>
</gene>
<dbReference type="InterPro" id="IPR043128">
    <property type="entry name" value="Rev_trsase/Diguanyl_cyclase"/>
</dbReference>
<dbReference type="NCBIfam" id="TIGR02578">
    <property type="entry name" value="cas_TM1811_Csm1"/>
    <property type="match status" value="1"/>
</dbReference>